<protein>
    <submittedName>
        <fullName evidence="1">Uncharacterized protein</fullName>
    </submittedName>
</protein>
<name>A0A0B6YIE9_9EUPU</name>
<dbReference type="AlphaFoldDB" id="A0A0B6YIE9"/>
<feature type="non-terminal residue" evidence="1">
    <location>
        <position position="98"/>
    </location>
</feature>
<feature type="non-terminal residue" evidence="1">
    <location>
        <position position="1"/>
    </location>
</feature>
<sequence>DIHVSKEIYTNNYNPPKKETQVSLLKCSPADEPEVENKETDVNEENRTDITNLVDKESEISLLETAFGSTEVEMNMFKDTIADKEYNIELLTSKLSDK</sequence>
<gene>
    <name evidence="1" type="primary">ORF25555</name>
</gene>
<reference evidence="1" key="1">
    <citation type="submission" date="2014-12" db="EMBL/GenBank/DDBJ databases">
        <title>Insight into the proteome of Arion vulgaris.</title>
        <authorList>
            <person name="Aradska J."/>
            <person name="Bulat T."/>
            <person name="Smidak R."/>
            <person name="Sarate P."/>
            <person name="Gangsoo J."/>
            <person name="Sialana F."/>
            <person name="Bilban M."/>
            <person name="Lubec G."/>
        </authorList>
    </citation>
    <scope>NUCLEOTIDE SEQUENCE</scope>
    <source>
        <tissue evidence="1">Skin</tissue>
    </source>
</reference>
<dbReference type="EMBL" id="HACG01008721">
    <property type="protein sequence ID" value="CEK55586.1"/>
    <property type="molecule type" value="Transcribed_RNA"/>
</dbReference>
<accession>A0A0B6YIE9</accession>
<organism evidence="1">
    <name type="scientific">Arion vulgaris</name>
    <dbReference type="NCBI Taxonomy" id="1028688"/>
    <lineage>
        <taxon>Eukaryota</taxon>
        <taxon>Metazoa</taxon>
        <taxon>Spiralia</taxon>
        <taxon>Lophotrochozoa</taxon>
        <taxon>Mollusca</taxon>
        <taxon>Gastropoda</taxon>
        <taxon>Heterobranchia</taxon>
        <taxon>Euthyneura</taxon>
        <taxon>Panpulmonata</taxon>
        <taxon>Eupulmonata</taxon>
        <taxon>Stylommatophora</taxon>
        <taxon>Helicina</taxon>
        <taxon>Arionoidea</taxon>
        <taxon>Arionidae</taxon>
        <taxon>Arion</taxon>
    </lineage>
</organism>
<evidence type="ECO:0000313" key="1">
    <source>
        <dbReference type="EMBL" id="CEK55586.1"/>
    </source>
</evidence>
<proteinExistence type="predicted"/>